<feature type="binding site" evidence="5">
    <location>
        <begin position="153"/>
        <end position="158"/>
    </location>
    <ligand>
        <name>GTP</name>
        <dbReference type="ChEBI" id="CHEBI:37565"/>
    </ligand>
</feature>
<dbReference type="PANTHER" id="PTHR45782">
    <property type="entry name" value="MITOCHONDRIAL RIBOSOME-ASSOCIATED GTPASE 1"/>
    <property type="match status" value="1"/>
</dbReference>
<feature type="binding site" evidence="5">
    <location>
        <begin position="82"/>
        <end position="85"/>
    </location>
    <ligand>
        <name>GTP</name>
        <dbReference type="ChEBI" id="CHEBI:37565"/>
    </ligand>
</feature>
<dbReference type="GO" id="GO:0003924">
    <property type="term" value="F:GTPase activity"/>
    <property type="evidence" value="ECO:0007669"/>
    <property type="project" value="TreeGrafter"/>
</dbReference>
<sequence length="324" mass="36938">MAATARTIIRHGLEMRQHFYSEKLKMENWFPRHMYRGLLQVQGKLHSIDAVVEVHDARIPFTGRNNKLTDIGIVKPSVLVINKIDLIDPRYRESLQQRFERMGHTVLFSNCKDSGDAGVKNLIPCVIDKLSEDNRFNRAGNPVYNLMVIGVPNVGKSSLINCLRSHNVQRKKCATVGPVPGVTRSVMERIKVYRKPEVFVRDTPGVLAPRIPDIESGIKLALTAVVDDRLIGTMIMADYLLYWLNRRGRHEYVTKLQLSGPTDHIQKLLVTIALKNNLIRQSKSVKRDGKKFPDMDEAAMFFVRLWRKGELGCAMLDDEELILP</sequence>
<dbReference type="InterPro" id="IPR006073">
    <property type="entry name" value="GTP-bd"/>
</dbReference>
<protein>
    <recommendedName>
        <fullName evidence="4">Mitochondrial GTPase 1</fullName>
    </recommendedName>
</protein>
<comment type="similarity">
    <text evidence="4">Belongs to the TRAFAC class YlqF/YawG GTPase family. MTG1 subfamily.</text>
</comment>
<keyword evidence="4" id="KW-0496">Mitochondrion</keyword>
<dbReference type="AlphaFoldDB" id="A0A6A7FN93"/>
<evidence type="ECO:0000256" key="5">
    <source>
        <dbReference type="PIRSR" id="PIRSR006230-1"/>
    </source>
</evidence>
<comment type="subcellular location">
    <subcellularLocation>
        <location evidence="4">Mitochondrion inner membrane</location>
        <topology evidence="4">Peripheral membrane protein</topology>
    </subcellularLocation>
</comment>
<keyword evidence="1 4" id="KW-0547">Nucleotide-binding</keyword>
<evidence type="ECO:0000256" key="4">
    <source>
        <dbReference type="PIRNR" id="PIRNR006230"/>
    </source>
</evidence>
<dbReference type="CDD" id="cd01856">
    <property type="entry name" value="YlqF"/>
    <property type="match status" value="1"/>
</dbReference>
<dbReference type="Pfam" id="PF01926">
    <property type="entry name" value="MMR_HSR1"/>
    <property type="match status" value="1"/>
</dbReference>
<name>A0A6A7FN93_9CRUS</name>
<reference evidence="7" key="1">
    <citation type="submission" date="2017-11" db="EMBL/GenBank/DDBJ databases">
        <title>The sensing device of the deep-sea amphipod.</title>
        <authorList>
            <person name="Kobayashi H."/>
            <person name="Nagahama T."/>
            <person name="Arai W."/>
            <person name="Sasagawa Y."/>
            <person name="Umeda M."/>
            <person name="Hayashi T."/>
            <person name="Nikaido I."/>
            <person name="Watanabe H."/>
            <person name="Oguri K."/>
            <person name="Kitazato H."/>
            <person name="Fujioka K."/>
            <person name="Kido Y."/>
            <person name="Takami H."/>
        </authorList>
    </citation>
    <scope>NUCLEOTIDE SEQUENCE</scope>
    <source>
        <tissue evidence="7">Whole body</tissue>
    </source>
</reference>
<feature type="binding site" evidence="5">
    <location>
        <position position="205"/>
    </location>
    <ligand>
        <name>GTP</name>
        <dbReference type="ChEBI" id="CHEBI:37565"/>
    </ligand>
</feature>
<keyword evidence="2 4" id="KW-0342">GTP-binding</keyword>
<evidence type="ECO:0000313" key="7">
    <source>
        <dbReference type="EMBL" id="LAC19690.1"/>
    </source>
</evidence>
<organism evidence="7">
    <name type="scientific">Hirondellea gigas</name>
    <dbReference type="NCBI Taxonomy" id="1518452"/>
    <lineage>
        <taxon>Eukaryota</taxon>
        <taxon>Metazoa</taxon>
        <taxon>Ecdysozoa</taxon>
        <taxon>Arthropoda</taxon>
        <taxon>Crustacea</taxon>
        <taxon>Multicrustacea</taxon>
        <taxon>Malacostraca</taxon>
        <taxon>Eumalacostraca</taxon>
        <taxon>Peracarida</taxon>
        <taxon>Amphipoda</taxon>
        <taxon>Amphilochidea</taxon>
        <taxon>Lysianassida</taxon>
        <taxon>Lysianassidira</taxon>
        <taxon>Lysianassoidea</taxon>
        <taxon>Lysianassidae</taxon>
        <taxon>Hirondellea</taxon>
    </lineage>
</organism>
<dbReference type="PANTHER" id="PTHR45782:SF4">
    <property type="entry name" value="MITOCHONDRIAL RIBOSOME-ASSOCIATED GTPASE 1"/>
    <property type="match status" value="1"/>
</dbReference>
<accession>A0A6A7FN93</accession>
<dbReference type="InterPro" id="IPR027417">
    <property type="entry name" value="P-loop_NTPase"/>
</dbReference>
<dbReference type="PIRSF" id="PIRSF006230">
    <property type="entry name" value="MG442"/>
    <property type="match status" value="1"/>
</dbReference>
<evidence type="ECO:0000256" key="2">
    <source>
        <dbReference type="ARBA" id="ARBA00023134"/>
    </source>
</evidence>
<dbReference type="InterPro" id="IPR016478">
    <property type="entry name" value="GTPase_MTG1"/>
</dbReference>
<dbReference type="EMBL" id="IACT01000262">
    <property type="protein sequence ID" value="LAC19690.1"/>
    <property type="molecule type" value="mRNA"/>
</dbReference>
<dbReference type="GO" id="GO:0032543">
    <property type="term" value="P:mitochondrial translation"/>
    <property type="evidence" value="ECO:0007669"/>
    <property type="project" value="TreeGrafter"/>
</dbReference>
<dbReference type="SUPFAM" id="SSF52540">
    <property type="entry name" value="P-loop containing nucleoside triphosphate hydrolases"/>
    <property type="match status" value="1"/>
</dbReference>
<dbReference type="GO" id="GO:0005743">
    <property type="term" value="C:mitochondrial inner membrane"/>
    <property type="evidence" value="ECO:0007669"/>
    <property type="project" value="UniProtKB-SubCell"/>
</dbReference>
<dbReference type="Gene3D" id="3.40.50.300">
    <property type="entry name" value="P-loop containing nucleotide triphosphate hydrolases"/>
    <property type="match status" value="1"/>
</dbReference>
<feature type="domain" description="G" evidence="6">
    <location>
        <begin position="146"/>
        <end position="227"/>
    </location>
</feature>
<dbReference type="GO" id="GO:0005525">
    <property type="term" value="F:GTP binding"/>
    <property type="evidence" value="ECO:0007669"/>
    <property type="project" value="UniProtKB-KW"/>
</dbReference>
<proteinExistence type="evidence at transcript level"/>
<evidence type="ECO:0000259" key="6">
    <source>
        <dbReference type="Pfam" id="PF01926"/>
    </source>
</evidence>
<dbReference type="Gene3D" id="1.10.1580.10">
    <property type="match status" value="1"/>
</dbReference>
<dbReference type="FunFam" id="1.10.1580.10:FF:000004">
    <property type="entry name" value="Mitochondrial GTPase 1"/>
    <property type="match status" value="1"/>
</dbReference>
<evidence type="ECO:0000256" key="1">
    <source>
        <dbReference type="ARBA" id="ARBA00022741"/>
    </source>
</evidence>
<comment type="function">
    <text evidence="3 4">Plays a role in the regulation of the mitochondrial ribosome assembly and of translational activity. Displays mitochondrial GTPase activity.</text>
</comment>
<evidence type="ECO:0000256" key="3">
    <source>
        <dbReference type="ARBA" id="ARBA00045284"/>
    </source>
</evidence>
<dbReference type="InterPro" id="IPR023179">
    <property type="entry name" value="GTP-bd_ortho_bundle_sf"/>
</dbReference>